<name>H8L320_FRAAD</name>
<dbReference type="Pfam" id="PF04340">
    <property type="entry name" value="DUF484"/>
    <property type="match status" value="1"/>
</dbReference>
<dbReference type="KEGG" id="fau:Fraau_0328"/>
<dbReference type="OrthoDB" id="8525200at2"/>
<dbReference type="PANTHER" id="PTHR38765:SF1">
    <property type="entry name" value="DUF484 DOMAIN-CONTAINING PROTEIN"/>
    <property type="match status" value="1"/>
</dbReference>
<gene>
    <name evidence="1" type="ordered locus">Fraau_0328</name>
</gene>
<dbReference type="AlphaFoldDB" id="H8L320"/>
<dbReference type="InterPro" id="IPR029016">
    <property type="entry name" value="GAF-like_dom_sf"/>
</dbReference>
<dbReference type="Proteomes" id="UP000005234">
    <property type="component" value="Chromosome"/>
</dbReference>
<dbReference type="eggNOG" id="COG3159">
    <property type="taxonomic scope" value="Bacteria"/>
</dbReference>
<sequence length="228" mass="24911">MADSLTPLEIPAERVAGYLEQHPDFLADYPDLALRLQLPREQGGAASLAVWQLQALRERNQVLQQQLAELTRIAGDNEQLMTRVQRLTLAVFEADDLDVALGRLVARLGEDFQVEQLRLMLFAEFPQLGPHDWLRCGLDSAAAPGGMSELLAAGQPWSGRMAAERLGEIFGDEGGRLRSVALLPLGRVGVLALGSEDPDRFQPGMGTLFLGMIAEAVTVALDRVWVSD</sequence>
<keyword evidence="2" id="KW-1185">Reference proteome</keyword>
<protein>
    <recommendedName>
        <fullName evidence="3">DUF484 domain-containing protein</fullName>
    </recommendedName>
</protein>
<dbReference type="PANTHER" id="PTHR38765">
    <property type="entry name" value="DUF484 DOMAIN-CONTAINING PROTEIN"/>
    <property type="match status" value="1"/>
</dbReference>
<accession>H8L320</accession>
<dbReference type="EMBL" id="CP003350">
    <property type="protein sequence ID" value="AFC84818.1"/>
    <property type="molecule type" value="Genomic_DNA"/>
</dbReference>
<dbReference type="HOGENOM" id="CLU_073320_1_0_6"/>
<dbReference type="Gene3D" id="3.30.450.40">
    <property type="match status" value="1"/>
</dbReference>
<dbReference type="STRING" id="767434.Fraau_0328"/>
<evidence type="ECO:0000313" key="2">
    <source>
        <dbReference type="Proteomes" id="UP000005234"/>
    </source>
</evidence>
<dbReference type="InterPro" id="IPR007435">
    <property type="entry name" value="DUF484"/>
</dbReference>
<evidence type="ECO:0000313" key="1">
    <source>
        <dbReference type="EMBL" id="AFC84818.1"/>
    </source>
</evidence>
<dbReference type="RefSeq" id="WP_014401824.1">
    <property type="nucleotide sequence ID" value="NC_017033.1"/>
</dbReference>
<proteinExistence type="predicted"/>
<reference evidence="1" key="1">
    <citation type="submission" date="2012-02" db="EMBL/GenBank/DDBJ databases">
        <title>The complete genome of Frateuria aurantia DSM 6220.</title>
        <authorList>
            <consortium name="US DOE Joint Genome Institute (JGI-PGF)"/>
            <person name="Lucas S."/>
            <person name="Copeland A."/>
            <person name="Lapidus A."/>
            <person name="Glavina del Rio T."/>
            <person name="Dalin E."/>
            <person name="Tice H."/>
            <person name="Bruce D."/>
            <person name="Goodwin L."/>
            <person name="Pitluck S."/>
            <person name="Peters L."/>
            <person name="Ovchinnikova G."/>
            <person name="Teshima H."/>
            <person name="Kyrpides N."/>
            <person name="Mavromatis K."/>
            <person name="Ivanova N."/>
            <person name="Brettin T."/>
            <person name="Detter J.C."/>
            <person name="Han C."/>
            <person name="Larimer F."/>
            <person name="Land M."/>
            <person name="Hauser L."/>
            <person name="Markowitz V."/>
            <person name="Cheng J.-F."/>
            <person name="Hugenholtz P."/>
            <person name="Woyke T."/>
            <person name="Wu D."/>
            <person name="Brambilla E."/>
            <person name="Klenk H.-P."/>
            <person name="Eisen J.A."/>
        </authorList>
    </citation>
    <scope>NUCLEOTIDE SEQUENCE</scope>
    <source>
        <strain evidence="1">DSM 6220</strain>
    </source>
</reference>
<organism evidence="1 2">
    <name type="scientific">Frateuria aurantia (strain ATCC 33424 / DSM 6220 / KCTC 2777 / LMG 1558 / NBRC 3245 / NCIMB 13370)</name>
    <name type="common">Acetobacter aurantius</name>
    <dbReference type="NCBI Taxonomy" id="767434"/>
    <lineage>
        <taxon>Bacteria</taxon>
        <taxon>Pseudomonadati</taxon>
        <taxon>Pseudomonadota</taxon>
        <taxon>Gammaproteobacteria</taxon>
        <taxon>Lysobacterales</taxon>
        <taxon>Rhodanobacteraceae</taxon>
        <taxon>Frateuria</taxon>
    </lineage>
</organism>
<evidence type="ECO:0008006" key="3">
    <source>
        <dbReference type="Google" id="ProtNLM"/>
    </source>
</evidence>